<keyword evidence="1" id="KW-0547">Nucleotide-binding</keyword>
<evidence type="ECO:0000256" key="6">
    <source>
        <dbReference type="PROSITE-ProRule" id="PRU00782"/>
    </source>
</evidence>
<comment type="caution">
    <text evidence="11">The sequence shown here is derived from an EMBL/GenBank/DDBJ whole genome shotgun (WGS) entry which is preliminary data.</text>
</comment>
<dbReference type="GO" id="GO:0000146">
    <property type="term" value="F:microfilament motor activity"/>
    <property type="evidence" value="ECO:0007669"/>
    <property type="project" value="TreeGrafter"/>
</dbReference>
<dbReference type="SMART" id="SM00139">
    <property type="entry name" value="MyTH4"/>
    <property type="match status" value="1"/>
</dbReference>
<dbReference type="Pfam" id="PF00063">
    <property type="entry name" value="Myosin_head"/>
    <property type="match status" value="1"/>
</dbReference>
<feature type="compositionally biased region" description="Basic and acidic residues" evidence="7">
    <location>
        <begin position="1137"/>
        <end position="1162"/>
    </location>
</feature>
<dbReference type="GO" id="GO:0016459">
    <property type="term" value="C:myosin complex"/>
    <property type="evidence" value="ECO:0007669"/>
    <property type="project" value="UniProtKB-KW"/>
</dbReference>
<keyword evidence="5 6" id="KW-0009">Actin-binding</keyword>
<feature type="signal peptide" evidence="8">
    <location>
        <begin position="1"/>
        <end position="20"/>
    </location>
</feature>
<dbReference type="InterPro" id="IPR001609">
    <property type="entry name" value="Myosin_head_motor_dom-like"/>
</dbReference>
<sequence>MMRNLMVLLVVGALADKAEQADGPQAEAAEAAEQGEPSAGPGENSWNLVYCNCGLSCVKQVDNWYIFNVGQACACNACPEAKSTEPKLRGATGVPSSPSSPPVPSAQAKMALEAVPKESAPTGSKAKTWDGATMPGSNLLYCQCGKQCVDGRMLGLYTYYCFRYGCKAPAIELPELPYCLCRLLSCTCAAMMRNLMVLLVVGALADKAEQADEPQAGAAEAEAVEEVEQGEPSAGPGDNSWNLVYCNCGLSCVKQVDNWYIFNVGQACACNACSEANSTEAKLRGERTDREQSEDMGWRNHARQQPPVLQLGIGGLSRLLSCTCADMMRNLMVLLVVGALADKAEQADEPQAEAVGEVEQGEPSAGPGDNSWNLVYCNCGLSCVKQVDNWYIFNVGQACACNACPEANSTEAKLRVQDGSGSCAYGERTDREQSEDMGWRNHARQQPPVLQLGIGGFSLSWTLIFLRVLKVGLSRLLSCTCADMMRNLMVLLVVGALADKAEQADEPQAEAVGEVEQGEPSAGPGENSWKLVYCNCGLSCVKQVDNWYIFSVGQACACNACPEANSTEAKLRGAKGVPSSPSSAPVPSAQSKMALEAVPTESAPTGSKVKTWDGATMPGSNLLYCSSASEAGFESFENNSLEQLLINLCNEHLQQFFNTFVFRAELEDYAKEGLVLDCNVNFVDNADVLELVDGRGGVLDLLDEEVAMPKGTDESFVSKVKSGALGQHQRFVKSKISARVIFGVKHFAGEVLYNCEGFLQKNTDKQPEDFIRLLPSATLELLQQLKENPEAPPAKSPGRKTKSTSSKFRCSLRMLIGKINTSDPHFVRCIKPNAEKVPGRFDSQLVLEQLLFSGILEAVQIRQKGFASRSSFEDFLKRYGCIAKYATHTAGDLVHYLVDKMKLSQSGIQVGKTKVFLKAFVVDQLEAARSLVRNDMTTRLQTSIRARQAHQRFAAARPAAKAVETCLRRIGFPGNAAEVDDRLPLIDKVGPDARSFLTDLQQAESQLPNFPSSQRLRECAQAVMGRLTKELQCLEHLQSLAQTTDCMELEKALARADGLKLPHSDLIRDLQTRCKALEVQMPLREALQTAVSTDDAEMAARVADEVKKKGLDLQPKSWLPEMGMDALAAGLAELRARQAPKETAPEAVEPKEVPKSKEEPKESAAPSAPKHNSRRRPTFTGFSDAAQLQLLAGLQRAAAELDSVCLEQLLQQAMRNGVEDSELQDYHKLLRDLQSETFLRLAVEKVLEDVQDDCPQRAALQRLQNLSHQLRTLHGDAELIRAATRGVQLGTRRRTKSIAVPSGARRSVLDVTNPEDLRVACDAFCDLSAFHKLKSEGSWKGHRNSQLHFDFTQCKGVMLAHSKVTIAEALTHLPKSREATAVQNFRNILIWMGDRPAQECQRIASRERVIAVSAEPLLRDEVFVQLLKQLTGNPSVRSEWLGWQLLLQLCRTASPSDELDDFVRMFCDQARSVHTGCGDDPRAWEIARIAGDCLEALAAAMPCKPATEDTSGDMAGVLVYLIDRSYQNLFVPVASTLKELSSLMGSRVGVKHWRDFAFFQSTGDALRMLPDNLTVSELIKMWQQIREATGLQGHLHWRRRFLRPQEMLLAGDLQHAALTFRQAVDCHLRRPASCQAGAEAEEMATAAALLWLESYNPSKNIKDNDKLVCQLLKGQMNDLKPAQQDEVRRKLQSKVRDMRPEFGPRIPQLQRMTRAFALMRCFPHFGAHQWSAKVIAPAKVHAGPMLVNNPPERSLVLHVRQAEPDVWIFVDTTGLHVVPATRTHGAALWSFHFQPAGTFGMGRDGSSQCFASCSPALRRRSLSELTGDEGAATPSKRRMYHQDGRLLRWGAKAGLLQLVVHTADLGRTVPQSQLVALACPDAMDARMPNLERLRACPGLREVHLSHNLLSHEGVLQLAACVERRAEPLWLRVEQNTFTEPGDLLRQLEKDYSVCSPLRKRRDSIRRKLRNNSRIRTTTFDKIDRFGLSLRPTAGLLRSVSVLRGQSSARPISGPAQRGSKQNVEAEITKP</sequence>
<feature type="region of interest" description="Disordered" evidence="7">
    <location>
        <begin position="2006"/>
        <end position="2030"/>
    </location>
</feature>
<dbReference type="GO" id="GO:0005524">
    <property type="term" value="F:ATP binding"/>
    <property type="evidence" value="ECO:0007669"/>
    <property type="project" value="UniProtKB-KW"/>
</dbReference>
<dbReference type="Proteomes" id="UP001178507">
    <property type="component" value="Unassembled WGS sequence"/>
</dbReference>
<feature type="domain" description="Myosin motor" evidence="10">
    <location>
        <begin position="631"/>
        <end position="930"/>
    </location>
</feature>
<evidence type="ECO:0000256" key="2">
    <source>
        <dbReference type="ARBA" id="ARBA00022840"/>
    </source>
</evidence>
<organism evidence="11 12">
    <name type="scientific">Effrenium voratum</name>
    <dbReference type="NCBI Taxonomy" id="2562239"/>
    <lineage>
        <taxon>Eukaryota</taxon>
        <taxon>Sar</taxon>
        <taxon>Alveolata</taxon>
        <taxon>Dinophyceae</taxon>
        <taxon>Suessiales</taxon>
        <taxon>Symbiodiniaceae</taxon>
        <taxon>Effrenium</taxon>
    </lineage>
</organism>
<dbReference type="GO" id="GO:0016020">
    <property type="term" value="C:membrane"/>
    <property type="evidence" value="ECO:0007669"/>
    <property type="project" value="TreeGrafter"/>
</dbReference>
<dbReference type="CDD" id="cd00124">
    <property type="entry name" value="MYSc"/>
    <property type="match status" value="1"/>
</dbReference>
<dbReference type="SMART" id="SM00242">
    <property type="entry name" value="MYSc"/>
    <property type="match status" value="1"/>
</dbReference>
<feature type="domain" description="MyTH4" evidence="9">
    <location>
        <begin position="1361"/>
        <end position="1521"/>
    </location>
</feature>
<dbReference type="Pfam" id="PF00784">
    <property type="entry name" value="MyTH4"/>
    <property type="match status" value="1"/>
</dbReference>
<dbReference type="Gene3D" id="1.25.40.530">
    <property type="entry name" value="MyTH4 domain"/>
    <property type="match status" value="1"/>
</dbReference>
<evidence type="ECO:0000256" key="7">
    <source>
        <dbReference type="SAM" id="MobiDB-lite"/>
    </source>
</evidence>
<feature type="region of interest" description="Disordered" evidence="7">
    <location>
        <begin position="21"/>
        <end position="41"/>
    </location>
</feature>
<dbReference type="SUPFAM" id="SSF52540">
    <property type="entry name" value="P-loop containing nucleoside triphosphate hydrolases"/>
    <property type="match status" value="1"/>
</dbReference>
<dbReference type="InterPro" id="IPR036961">
    <property type="entry name" value="Kinesin_motor_dom_sf"/>
</dbReference>
<comment type="caution">
    <text evidence="6">Lacks conserved residue(s) required for the propagation of feature annotation.</text>
</comment>
<dbReference type="InterPro" id="IPR000857">
    <property type="entry name" value="MyTH4_dom"/>
</dbReference>
<keyword evidence="12" id="KW-1185">Reference proteome</keyword>
<proteinExistence type="inferred from homology"/>
<dbReference type="PRINTS" id="PR00193">
    <property type="entry name" value="MYOSINHEAVY"/>
</dbReference>
<feature type="compositionally biased region" description="Low complexity" evidence="7">
    <location>
        <begin position="577"/>
        <end position="589"/>
    </location>
</feature>
<dbReference type="GO" id="GO:0007015">
    <property type="term" value="P:actin filament organization"/>
    <property type="evidence" value="ECO:0007669"/>
    <property type="project" value="TreeGrafter"/>
</dbReference>
<evidence type="ECO:0000259" key="9">
    <source>
        <dbReference type="PROSITE" id="PS51016"/>
    </source>
</evidence>
<dbReference type="Gene3D" id="1.20.5.4820">
    <property type="match status" value="1"/>
</dbReference>
<evidence type="ECO:0000256" key="3">
    <source>
        <dbReference type="ARBA" id="ARBA00023123"/>
    </source>
</evidence>
<keyword evidence="4" id="KW-0505">Motor protein</keyword>
<comment type="similarity">
    <text evidence="6">Belongs to the TRAFAC class myosin-kinesin ATPase superfamily. Myosin family.</text>
</comment>
<keyword evidence="2" id="KW-0067">ATP-binding</keyword>
<dbReference type="Gene3D" id="1.20.58.530">
    <property type="match status" value="1"/>
</dbReference>
<dbReference type="PROSITE" id="PS51456">
    <property type="entry name" value="MYOSIN_MOTOR"/>
    <property type="match status" value="1"/>
</dbReference>
<gene>
    <name evidence="11" type="ORF">EVOR1521_LOCUS23220</name>
</gene>
<dbReference type="PANTHER" id="PTHR13140">
    <property type="entry name" value="MYOSIN"/>
    <property type="match status" value="1"/>
</dbReference>
<dbReference type="PROSITE" id="PS51016">
    <property type="entry name" value="MYTH4"/>
    <property type="match status" value="1"/>
</dbReference>
<dbReference type="InterPro" id="IPR038185">
    <property type="entry name" value="MyTH4_dom_sf"/>
</dbReference>
<dbReference type="GO" id="GO:0005737">
    <property type="term" value="C:cytoplasm"/>
    <property type="evidence" value="ECO:0007669"/>
    <property type="project" value="TreeGrafter"/>
</dbReference>
<evidence type="ECO:0000313" key="11">
    <source>
        <dbReference type="EMBL" id="CAJ1399735.1"/>
    </source>
</evidence>
<protein>
    <submittedName>
        <fullName evidence="11">Uncharacterized protein</fullName>
    </submittedName>
</protein>
<dbReference type="PANTHER" id="PTHR13140:SF706">
    <property type="entry name" value="DILUTE CLASS UNCONVENTIONAL MYOSIN, ISOFORM C"/>
    <property type="match status" value="1"/>
</dbReference>
<keyword evidence="8" id="KW-0732">Signal</keyword>
<feature type="region of interest" description="Disordered" evidence="7">
    <location>
        <begin position="505"/>
        <end position="525"/>
    </location>
</feature>
<accession>A0AA36J6X7</accession>
<reference evidence="11" key="1">
    <citation type="submission" date="2023-08" db="EMBL/GenBank/DDBJ databases">
        <authorList>
            <person name="Chen Y."/>
            <person name="Shah S."/>
            <person name="Dougan E. K."/>
            <person name="Thang M."/>
            <person name="Chan C."/>
        </authorList>
    </citation>
    <scope>NUCLEOTIDE SEQUENCE</scope>
</reference>
<feature type="region of interest" description="Actin-binding" evidence="6">
    <location>
        <begin position="812"/>
        <end position="834"/>
    </location>
</feature>
<dbReference type="GO" id="GO:0051015">
    <property type="term" value="F:actin filament binding"/>
    <property type="evidence" value="ECO:0007669"/>
    <property type="project" value="TreeGrafter"/>
</dbReference>
<feature type="region of interest" description="Disordered" evidence="7">
    <location>
        <begin position="212"/>
        <end position="236"/>
    </location>
</feature>
<feature type="region of interest" description="Disordered" evidence="7">
    <location>
        <begin position="87"/>
        <end position="107"/>
    </location>
</feature>
<feature type="region of interest" description="Disordered" evidence="7">
    <location>
        <begin position="1137"/>
        <end position="1178"/>
    </location>
</feature>
<evidence type="ECO:0000256" key="4">
    <source>
        <dbReference type="ARBA" id="ARBA00023175"/>
    </source>
</evidence>
<keyword evidence="3 6" id="KW-0518">Myosin</keyword>
<name>A0AA36J6X7_9DINO</name>
<dbReference type="Gene3D" id="3.40.850.10">
    <property type="entry name" value="Kinesin motor domain"/>
    <property type="match status" value="1"/>
</dbReference>
<evidence type="ECO:0000259" key="10">
    <source>
        <dbReference type="PROSITE" id="PS51456"/>
    </source>
</evidence>
<evidence type="ECO:0000313" key="12">
    <source>
        <dbReference type="Proteomes" id="UP001178507"/>
    </source>
</evidence>
<evidence type="ECO:0000256" key="8">
    <source>
        <dbReference type="SAM" id="SignalP"/>
    </source>
</evidence>
<evidence type="ECO:0000256" key="1">
    <source>
        <dbReference type="ARBA" id="ARBA00022741"/>
    </source>
</evidence>
<dbReference type="EMBL" id="CAUJNA010003346">
    <property type="protein sequence ID" value="CAJ1399735.1"/>
    <property type="molecule type" value="Genomic_DNA"/>
</dbReference>
<feature type="region of interest" description="Disordered" evidence="7">
    <location>
        <begin position="572"/>
        <end position="608"/>
    </location>
</feature>
<evidence type="ECO:0000256" key="5">
    <source>
        <dbReference type="ARBA" id="ARBA00023203"/>
    </source>
</evidence>
<dbReference type="InterPro" id="IPR027417">
    <property type="entry name" value="P-loop_NTPase"/>
</dbReference>
<feature type="chain" id="PRO_5041433512" evidence="8">
    <location>
        <begin position="21"/>
        <end position="2030"/>
    </location>
</feature>